<dbReference type="InterPro" id="IPR036942">
    <property type="entry name" value="Beta-barrel_TonB_sf"/>
</dbReference>
<dbReference type="Pfam" id="PF07715">
    <property type="entry name" value="Plug"/>
    <property type="match status" value="1"/>
</dbReference>
<dbReference type="Gene3D" id="2.40.170.20">
    <property type="entry name" value="TonB-dependent receptor, beta-barrel domain"/>
    <property type="match status" value="1"/>
</dbReference>
<dbReference type="PROSITE" id="PS52016">
    <property type="entry name" value="TONB_DEPENDENT_REC_3"/>
    <property type="match status" value="1"/>
</dbReference>
<keyword evidence="15" id="KW-1185">Reference proteome</keyword>
<dbReference type="GO" id="GO:0006811">
    <property type="term" value="P:monoatomic ion transport"/>
    <property type="evidence" value="ECO:0007669"/>
    <property type="project" value="UniProtKB-KW"/>
</dbReference>
<dbReference type="InterPro" id="IPR039426">
    <property type="entry name" value="TonB-dep_rcpt-like"/>
</dbReference>
<dbReference type="GO" id="GO:0015889">
    <property type="term" value="P:cobalamin transport"/>
    <property type="evidence" value="ECO:0007669"/>
    <property type="project" value="TreeGrafter"/>
</dbReference>
<evidence type="ECO:0000313" key="15">
    <source>
        <dbReference type="Proteomes" id="UP000078460"/>
    </source>
</evidence>
<dbReference type="AlphaFoldDB" id="A0A175Y155"/>
<keyword evidence="4 10" id="KW-0812">Transmembrane</keyword>
<evidence type="ECO:0000259" key="13">
    <source>
        <dbReference type="Pfam" id="PF07715"/>
    </source>
</evidence>
<keyword evidence="7 11" id="KW-0798">TonB box</keyword>
<keyword evidence="2 10" id="KW-0813">Transport</keyword>
<evidence type="ECO:0000256" key="3">
    <source>
        <dbReference type="ARBA" id="ARBA00022452"/>
    </source>
</evidence>
<dbReference type="InterPro" id="IPR012910">
    <property type="entry name" value="Plug_dom"/>
</dbReference>
<comment type="subcellular location">
    <subcellularLocation>
        <location evidence="1 10">Cell outer membrane</location>
        <topology evidence="1 10">Multi-pass membrane protein</topology>
    </subcellularLocation>
</comment>
<evidence type="ECO:0000256" key="10">
    <source>
        <dbReference type="PROSITE-ProRule" id="PRU01360"/>
    </source>
</evidence>
<dbReference type="STRING" id="621456.BJP26_04980"/>
<dbReference type="PANTHER" id="PTHR30069">
    <property type="entry name" value="TONB-DEPENDENT OUTER MEMBRANE RECEPTOR"/>
    <property type="match status" value="1"/>
</dbReference>
<sequence length="641" mass="68596">MTVRLSVSVVRPSLLTLGLLLAAPAAAQIAPTADPANSDDIVVTATRVAQPAAEVGQAVTVITRDEIDRRQTVSVADLLSTTPGVTVTRNGSLGGFTGVRLRGAEAEQTLVVIDGVRVNDPSSPGGGFDFANLLSASVQRIEVLRGPNSVPWGSQAIGGIVNVITEEPTERLKARASAEYGYADSLYAQGGISGRSGAISGALTGGYLRSDGISAAANGTERDGYRQYGATGRLGVDFTDGIGLDLRGYWADSKTQTDGYPAPNYILADDPSFSTANELYGYAGLHANFGTFRNRVAFTIADINRDTYAKPGATPSPFRGRSERYEYQGDYQPIDQVRIVAGVEHEDSRYRDATLRRSVGITSVYGEAIVKPFDALTLTGGVRNDDHETFGNHTTFGADAALALRTGTTLRASYGEGFKAPTLYQLYSPYGNTRLDPETARNWDAGIEQALLDGRARVSATYFNRDTRNQISFRGCSGAEQNTSGSICVNRPFGVYDNIQRTHAEGVEFAIGLRPVDALTVSANVSYIDAENRTPGTAFRTDLLRRPKETAAFVVDYRLPFGLGIGGTVQIVGDSFDSDSYGSRVRVDGYALASVRAELPIGDRLSIYGRIDNVTDARYQTVAEYGTYGRAAYGGVRVKLD</sequence>
<dbReference type="InterPro" id="IPR000531">
    <property type="entry name" value="Beta-barrel_TonB"/>
</dbReference>
<dbReference type="GeneID" id="93796720"/>
<dbReference type="SUPFAM" id="SSF56935">
    <property type="entry name" value="Porins"/>
    <property type="match status" value="1"/>
</dbReference>
<dbReference type="Pfam" id="PF00593">
    <property type="entry name" value="TonB_dep_Rec_b-barrel"/>
    <property type="match status" value="1"/>
</dbReference>
<comment type="caution">
    <text evidence="14">The sequence shown here is derived from an EMBL/GenBank/DDBJ whole genome shotgun (WGS) entry which is preliminary data.</text>
</comment>
<comment type="similarity">
    <text evidence="10 11">Belongs to the TonB-dependent receptor family.</text>
</comment>
<dbReference type="Proteomes" id="UP000078460">
    <property type="component" value="Unassembled WGS sequence"/>
</dbReference>
<dbReference type="InterPro" id="IPR037066">
    <property type="entry name" value="Plug_dom_sf"/>
</dbReference>
<keyword evidence="8 10" id="KW-0472">Membrane</keyword>
<gene>
    <name evidence="14" type="ORF">AVM11_08475</name>
</gene>
<keyword evidence="14" id="KW-0675">Receptor</keyword>
<keyword evidence="3 10" id="KW-1134">Transmembrane beta strand</keyword>
<evidence type="ECO:0000256" key="7">
    <source>
        <dbReference type="ARBA" id="ARBA00023077"/>
    </source>
</evidence>
<dbReference type="EMBL" id="LQCK02000034">
    <property type="protein sequence ID" value="KZB94484.1"/>
    <property type="molecule type" value="Genomic_DNA"/>
</dbReference>
<evidence type="ECO:0000256" key="1">
    <source>
        <dbReference type="ARBA" id="ARBA00004571"/>
    </source>
</evidence>
<dbReference type="KEGG" id="smy:BJP26_04980"/>
<evidence type="ECO:0000313" key="14">
    <source>
        <dbReference type="EMBL" id="KZB94484.1"/>
    </source>
</evidence>
<evidence type="ECO:0000256" key="11">
    <source>
        <dbReference type="RuleBase" id="RU003357"/>
    </source>
</evidence>
<dbReference type="Gene3D" id="2.170.130.10">
    <property type="entry name" value="TonB-dependent receptor, plug domain"/>
    <property type="match status" value="1"/>
</dbReference>
<feature type="domain" description="TonB-dependent receptor plug" evidence="13">
    <location>
        <begin position="53"/>
        <end position="160"/>
    </location>
</feature>
<organism evidence="14 15">
    <name type="scientific">Sphingomonas melonis TY</name>
    <dbReference type="NCBI Taxonomy" id="621456"/>
    <lineage>
        <taxon>Bacteria</taxon>
        <taxon>Pseudomonadati</taxon>
        <taxon>Pseudomonadota</taxon>
        <taxon>Alphaproteobacteria</taxon>
        <taxon>Sphingomonadales</taxon>
        <taxon>Sphingomonadaceae</taxon>
        <taxon>Sphingomonas</taxon>
    </lineage>
</organism>
<evidence type="ECO:0000256" key="6">
    <source>
        <dbReference type="ARBA" id="ARBA00023065"/>
    </source>
</evidence>
<evidence type="ECO:0000256" key="8">
    <source>
        <dbReference type="ARBA" id="ARBA00023136"/>
    </source>
</evidence>
<proteinExistence type="inferred from homology"/>
<keyword evidence="5" id="KW-0732">Signal</keyword>
<feature type="domain" description="TonB-dependent receptor-like beta-barrel" evidence="12">
    <location>
        <begin position="199"/>
        <end position="614"/>
    </location>
</feature>
<dbReference type="CDD" id="cd01347">
    <property type="entry name" value="ligand_gated_channel"/>
    <property type="match status" value="1"/>
</dbReference>
<evidence type="ECO:0000256" key="4">
    <source>
        <dbReference type="ARBA" id="ARBA00022692"/>
    </source>
</evidence>
<dbReference type="GO" id="GO:0009279">
    <property type="term" value="C:cell outer membrane"/>
    <property type="evidence" value="ECO:0007669"/>
    <property type="project" value="UniProtKB-SubCell"/>
</dbReference>
<protein>
    <submittedName>
        <fullName evidence="14">TonB-dependent receptor</fullName>
    </submittedName>
</protein>
<dbReference type="RefSeq" id="WP_020486346.1">
    <property type="nucleotide sequence ID" value="NZ_CP017578.1"/>
</dbReference>
<evidence type="ECO:0000256" key="9">
    <source>
        <dbReference type="ARBA" id="ARBA00023237"/>
    </source>
</evidence>
<evidence type="ECO:0000256" key="5">
    <source>
        <dbReference type="ARBA" id="ARBA00022729"/>
    </source>
</evidence>
<evidence type="ECO:0000259" key="12">
    <source>
        <dbReference type="Pfam" id="PF00593"/>
    </source>
</evidence>
<reference evidence="14" key="1">
    <citation type="submission" date="2016-03" db="EMBL/GenBank/DDBJ databases">
        <title>Sphingomonas melonis TY, whole genome shotgun sequencing.</title>
        <authorList>
            <person name="Wang H."/>
            <person name="Zhu P."/>
        </authorList>
    </citation>
    <scope>NUCLEOTIDE SEQUENCE [LARGE SCALE GENOMIC DNA]</scope>
    <source>
        <strain evidence="14">TY</strain>
    </source>
</reference>
<accession>A0A175Y155</accession>
<evidence type="ECO:0000256" key="2">
    <source>
        <dbReference type="ARBA" id="ARBA00022448"/>
    </source>
</evidence>
<dbReference type="PANTHER" id="PTHR30069:SF53">
    <property type="entry name" value="COLICIN I RECEPTOR-RELATED"/>
    <property type="match status" value="1"/>
</dbReference>
<keyword evidence="6" id="KW-0406">Ion transport</keyword>
<name>A0A175Y155_9SPHN</name>
<keyword evidence="9 10" id="KW-0998">Cell outer membrane</keyword>